<dbReference type="Proteomes" id="UP000550707">
    <property type="component" value="Unassembled WGS sequence"/>
</dbReference>
<feature type="region of interest" description="Disordered" evidence="1">
    <location>
        <begin position="82"/>
        <end position="112"/>
    </location>
</feature>
<comment type="caution">
    <text evidence="2">The sequence shown here is derived from an EMBL/GenBank/DDBJ whole genome shotgun (WGS) entry which is preliminary data.</text>
</comment>
<feature type="region of interest" description="Disordered" evidence="1">
    <location>
        <begin position="1"/>
        <end position="20"/>
    </location>
</feature>
<keyword evidence="3" id="KW-1185">Reference proteome</keyword>
<dbReference type="EMBL" id="JACASF010000016">
    <property type="protein sequence ID" value="KAF6426398.1"/>
    <property type="molecule type" value="Genomic_DNA"/>
</dbReference>
<accession>A0A7J8DT57</accession>
<name>A0A7J8DT57_MOLMO</name>
<feature type="compositionally biased region" description="Basic and acidic residues" evidence="1">
    <location>
        <begin position="89"/>
        <end position="99"/>
    </location>
</feature>
<gene>
    <name evidence="2" type="ORF">HJG59_009106</name>
</gene>
<evidence type="ECO:0000313" key="2">
    <source>
        <dbReference type="EMBL" id="KAF6426398.1"/>
    </source>
</evidence>
<protein>
    <submittedName>
        <fullName evidence="2">Uncharacterized protein</fullName>
    </submittedName>
</protein>
<feature type="compositionally biased region" description="Polar residues" evidence="1">
    <location>
        <begin position="101"/>
        <end position="112"/>
    </location>
</feature>
<dbReference type="InParanoid" id="A0A7J8DT57"/>
<sequence length="135" mass="14866">MSSVQGMGSMKNPQPGWKIRNINKEHCGGHGRERQLHVLSPLSLCPSPTVRDPDLTRTLCVSWSSSEGDGAPKGRRALPTISFAPGQGSEEHLSCERSHRPQNSAHRLTSRQNAQIVCSDPRGCGELRMFTLEKH</sequence>
<evidence type="ECO:0000256" key="1">
    <source>
        <dbReference type="SAM" id="MobiDB-lite"/>
    </source>
</evidence>
<reference evidence="2 3" key="1">
    <citation type="journal article" date="2020" name="Nature">
        <title>Six reference-quality genomes reveal evolution of bat adaptations.</title>
        <authorList>
            <person name="Jebb D."/>
            <person name="Huang Z."/>
            <person name="Pippel M."/>
            <person name="Hughes G.M."/>
            <person name="Lavrichenko K."/>
            <person name="Devanna P."/>
            <person name="Winkler S."/>
            <person name="Jermiin L.S."/>
            <person name="Skirmuntt E.C."/>
            <person name="Katzourakis A."/>
            <person name="Burkitt-Gray L."/>
            <person name="Ray D.A."/>
            <person name="Sullivan K.A.M."/>
            <person name="Roscito J.G."/>
            <person name="Kirilenko B.M."/>
            <person name="Davalos L.M."/>
            <person name="Corthals A.P."/>
            <person name="Power M.L."/>
            <person name="Jones G."/>
            <person name="Ransome R.D."/>
            <person name="Dechmann D.K.N."/>
            <person name="Locatelli A.G."/>
            <person name="Puechmaille S.J."/>
            <person name="Fedrigo O."/>
            <person name="Jarvis E.D."/>
            <person name="Hiller M."/>
            <person name="Vernes S.C."/>
            <person name="Myers E.W."/>
            <person name="Teeling E.C."/>
        </authorList>
    </citation>
    <scope>NUCLEOTIDE SEQUENCE [LARGE SCALE GENOMIC DNA]</scope>
    <source>
        <strain evidence="2">MMolMol1</strain>
        <tissue evidence="2">Muscle</tissue>
    </source>
</reference>
<proteinExistence type="predicted"/>
<dbReference type="AlphaFoldDB" id="A0A7J8DT57"/>
<organism evidence="2 3">
    <name type="scientific">Molossus molossus</name>
    <name type="common">Pallas' mastiff bat</name>
    <name type="synonym">Vespertilio molossus</name>
    <dbReference type="NCBI Taxonomy" id="27622"/>
    <lineage>
        <taxon>Eukaryota</taxon>
        <taxon>Metazoa</taxon>
        <taxon>Chordata</taxon>
        <taxon>Craniata</taxon>
        <taxon>Vertebrata</taxon>
        <taxon>Euteleostomi</taxon>
        <taxon>Mammalia</taxon>
        <taxon>Eutheria</taxon>
        <taxon>Laurasiatheria</taxon>
        <taxon>Chiroptera</taxon>
        <taxon>Yangochiroptera</taxon>
        <taxon>Molossidae</taxon>
        <taxon>Molossus</taxon>
    </lineage>
</organism>
<evidence type="ECO:0000313" key="3">
    <source>
        <dbReference type="Proteomes" id="UP000550707"/>
    </source>
</evidence>